<name>A0A8S4R4X2_9NEOP</name>
<accession>A0A8S4R4X2</accession>
<sequence length="73" mass="8311">MTSCGHGRYRIQLSPLLYPQVSCRGDYGNITEHGQQRSLFYKYGYHLLWSPIRSCPVLANPPGEAFSPAVDFY</sequence>
<evidence type="ECO:0000313" key="1">
    <source>
        <dbReference type="EMBL" id="CAH2230186.1"/>
    </source>
</evidence>
<proteinExistence type="predicted"/>
<evidence type="ECO:0000313" key="2">
    <source>
        <dbReference type="Proteomes" id="UP000838756"/>
    </source>
</evidence>
<reference evidence="1" key="1">
    <citation type="submission" date="2022-03" db="EMBL/GenBank/DDBJ databases">
        <authorList>
            <person name="Lindestad O."/>
        </authorList>
    </citation>
    <scope>NUCLEOTIDE SEQUENCE</scope>
</reference>
<protein>
    <submittedName>
        <fullName evidence="1">Jg20664 protein</fullName>
    </submittedName>
</protein>
<gene>
    <name evidence="1" type="primary">jg20664</name>
    <name evidence="1" type="ORF">PAEG_LOCUS9442</name>
</gene>
<organism evidence="1 2">
    <name type="scientific">Pararge aegeria aegeria</name>
    <dbReference type="NCBI Taxonomy" id="348720"/>
    <lineage>
        <taxon>Eukaryota</taxon>
        <taxon>Metazoa</taxon>
        <taxon>Ecdysozoa</taxon>
        <taxon>Arthropoda</taxon>
        <taxon>Hexapoda</taxon>
        <taxon>Insecta</taxon>
        <taxon>Pterygota</taxon>
        <taxon>Neoptera</taxon>
        <taxon>Endopterygota</taxon>
        <taxon>Lepidoptera</taxon>
        <taxon>Glossata</taxon>
        <taxon>Ditrysia</taxon>
        <taxon>Papilionoidea</taxon>
        <taxon>Nymphalidae</taxon>
        <taxon>Satyrinae</taxon>
        <taxon>Satyrini</taxon>
        <taxon>Parargina</taxon>
        <taxon>Pararge</taxon>
    </lineage>
</organism>
<comment type="caution">
    <text evidence="1">The sequence shown here is derived from an EMBL/GenBank/DDBJ whole genome shotgun (WGS) entry which is preliminary data.</text>
</comment>
<dbReference type="AlphaFoldDB" id="A0A8S4R4X2"/>
<dbReference type="EMBL" id="CAKXAJ010024779">
    <property type="protein sequence ID" value="CAH2230186.1"/>
    <property type="molecule type" value="Genomic_DNA"/>
</dbReference>
<dbReference type="Proteomes" id="UP000838756">
    <property type="component" value="Unassembled WGS sequence"/>
</dbReference>
<keyword evidence="2" id="KW-1185">Reference proteome</keyword>